<dbReference type="EMBL" id="OX465084">
    <property type="protein sequence ID" value="CAI9297584.1"/>
    <property type="molecule type" value="Genomic_DNA"/>
</dbReference>
<keyword evidence="3 6" id="KW-1133">Transmembrane helix</keyword>
<protein>
    <recommendedName>
        <fullName evidence="9">Aquaporin SIP2-1</fullName>
    </recommendedName>
</protein>
<dbReference type="SUPFAM" id="SSF81338">
    <property type="entry name" value="Aquaporin-like"/>
    <property type="match status" value="1"/>
</dbReference>
<reference evidence="7" key="1">
    <citation type="submission" date="2023-04" db="EMBL/GenBank/DDBJ databases">
        <authorList>
            <person name="Vijverberg K."/>
            <person name="Xiong W."/>
            <person name="Schranz E."/>
        </authorList>
    </citation>
    <scope>NUCLEOTIDE SEQUENCE</scope>
</reference>
<feature type="transmembrane region" description="Helical" evidence="6">
    <location>
        <begin position="67"/>
        <end position="88"/>
    </location>
</feature>
<dbReference type="PANTHER" id="PTHR47720:SF5">
    <property type="entry name" value="MAJOR INTRINSIC PROTEIN"/>
    <property type="match status" value="1"/>
</dbReference>
<evidence type="ECO:0000256" key="6">
    <source>
        <dbReference type="SAM" id="Phobius"/>
    </source>
</evidence>
<evidence type="ECO:0000256" key="3">
    <source>
        <dbReference type="ARBA" id="ARBA00022989"/>
    </source>
</evidence>
<evidence type="ECO:0000313" key="8">
    <source>
        <dbReference type="Proteomes" id="UP001177003"/>
    </source>
</evidence>
<keyword evidence="4 6" id="KW-0472">Membrane</keyword>
<comment type="subcellular location">
    <subcellularLocation>
        <location evidence="1">Membrane</location>
        <topology evidence="1">Multi-pass membrane protein</topology>
    </subcellularLocation>
</comment>
<dbReference type="Pfam" id="PF00230">
    <property type="entry name" value="MIP"/>
    <property type="match status" value="1"/>
</dbReference>
<dbReference type="Proteomes" id="UP001177003">
    <property type="component" value="Chromosome 8"/>
</dbReference>
<dbReference type="GO" id="GO:0015267">
    <property type="term" value="F:channel activity"/>
    <property type="evidence" value="ECO:0007669"/>
    <property type="project" value="InterPro"/>
</dbReference>
<comment type="similarity">
    <text evidence="5">Belongs to the MIP/aquaporin (TC 1.A.8) family.</text>
</comment>
<evidence type="ECO:0008006" key="9">
    <source>
        <dbReference type="Google" id="ProtNLM"/>
    </source>
</evidence>
<dbReference type="PRINTS" id="PR00783">
    <property type="entry name" value="MINTRINSICP"/>
</dbReference>
<feature type="transmembrane region" description="Helical" evidence="6">
    <location>
        <begin position="165"/>
        <end position="189"/>
    </location>
</feature>
<evidence type="ECO:0000256" key="1">
    <source>
        <dbReference type="ARBA" id="ARBA00004141"/>
    </source>
</evidence>
<feature type="transmembrane region" description="Helical" evidence="6">
    <location>
        <begin position="44"/>
        <end position="61"/>
    </location>
</feature>
<feature type="transmembrane region" description="Helical" evidence="6">
    <location>
        <begin position="201"/>
        <end position="222"/>
    </location>
</feature>
<evidence type="ECO:0000313" key="7">
    <source>
        <dbReference type="EMBL" id="CAI9297584.1"/>
    </source>
</evidence>
<accession>A0AA35ZRJ7</accession>
<sequence>MAGMAQLMITDMIMSFIWVWSGIFIKLITHVVLGLSIHDHASEFVRSVLTILNMFLFTHLVKLTNGGAYNPIVVFTSAINGSFTTFLFNIARIPFQVAGSIVAVRLIIQTFPEIWRGPSLVINLHQGALTEGLLTFSQVLITLGLDRSINGSFYMKTWISSILKFSLHILGSDLTGGCMNPAAVVGWAYAFGVHKRKEHIIVYWFAPIEATLLASWTFRLLTRRSKPEKKKKQKIN</sequence>
<dbReference type="AlphaFoldDB" id="A0AA35ZRJ7"/>
<feature type="transmembrane region" description="Helical" evidence="6">
    <location>
        <begin position="12"/>
        <end position="37"/>
    </location>
</feature>
<organism evidence="7 8">
    <name type="scientific">Lactuca saligna</name>
    <name type="common">Willowleaf lettuce</name>
    <dbReference type="NCBI Taxonomy" id="75948"/>
    <lineage>
        <taxon>Eukaryota</taxon>
        <taxon>Viridiplantae</taxon>
        <taxon>Streptophyta</taxon>
        <taxon>Embryophyta</taxon>
        <taxon>Tracheophyta</taxon>
        <taxon>Spermatophyta</taxon>
        <taxon>Magnoliopsida</taxon>
        <taxon>eudicotyledons</taxon>
        <taxon>Gunneridae</taxon>
        <taxon>Pentapetalae</taxon>
        <taxon>asterids</taxon>
        <taxon>campanulids</taxon>
        <taxon>Asterales</taxon>
        <taxon>Asteraceae</taxon>
        <taxon>Cichorioideae</taxon>
        <taxon>Cichorieae</taxon>
        <taxon>Lactucinae</taxon>
        <taxon>Lactuca</taxon>
    </lineage>
</organism>
<gene>
    <name evidence="7" type="ORF">LSALG_LOCUS36389</name>
</gene>
<evidence type="ECO:0000256" key="4">
    <source>
        <dbReference type="ARBA" id="ARBA00023136"/>
    </source>
</evidence>
<dbReference type="InterPro" id="IPR023271">
    <property type="entry name" value="Aquaporin-like"/>
</dbReference>
<keyword evidence="5" id="KW-0813">Transport</keyword>
<dbReference type="InterPro" id="IPR000425">
    <property type="entry name" value="MIP"/>
</dbReference>
<evidence type="ECO:0000256" key="5">
    <source>
        <dbReference type="RuleBase" id="RU000477"/>
    </source>
</evidence>
<dbReference type="GO" id="GO:0016020">
    <property type="term" value="C:membrane"/>
    <property type="evidence" value="ECO:0007669"/>
    <property type="project" value="UniProtKB-SubCell"/>
</dbReference>
<keyword evidence="8" id="KW-1185">Reference proteome</keyword>
<dbReference type="Gene3D" id="1.20.1080.10">
    <property type="entry name" value="Glycerol uptake facilitator protein"/>
    <property type="match status" value="1"/>
</dbReference>
<name>A0AA35ZRJ7_LACSI</name>
<dbReference type="PANTHER" id="PTHR47720">
    <property type="entry name" value="AQUAPORIN SIP2-1-RELATED"/>
    <property type="match status" value="1"/>
</dbReference>
<proteinExistence type="inferred from homology"/>
<dbReference type="InterPro" id="IPR044226">
    <property type="entry name" value="SIP2-1-like"/>
</dbReference>
<keyword evidence="2 5" id="KW-0812">Transmembrane</keyword>
<evidence type="ECO:0000256" key="2">
    <source>
        <dbReference type="ARBA" id="ARBA00022692"/>
    </source>
</evidence>